<dbReference type="Gene3D" id="3.40.50.300">
    <property type="entry name" value="P-loop containing nucleotide triphosphate hydrolases"/>
    <property type="match status" value="1"/>
</dbReference>
<reference evidence="2 3" key="1">
    <citation type="journal article" date="2014" name="ISME J.">
        <title>Adaptation of an abundant Roseobacter RCA organism to pelagic systems revealed by genomic and transcriptomic analyses.</title>
        <authorList>
            <person name="Voget S."/>
            <person name="Wemheuer B."/>
            <person name="Brinkhoff T."/>
            <person name="Vollmers J."/>
            <person name="Dietrich S."/>
            <person name="Giebel H.A."/>
            <person name="Beardsley C."/>
            <person name="Sardemann C."/>
            <person name="Bakenhus I."/>
            <person name="Billerbeck S."/>
            <person name="Daniel R."/>
            <person name="Simon M."/>
        </authorList>
    </citation>
    <scope>NUCLEOTIDE SEQUENCE [LARGE SCALE GENOMIC DNA]</scope>
    <source>
        <strain evidence="2 3">RCA23</strain>
    </source>
</reference>
<evidence type="ECO:0000259" key="1">
    <source>
        <dbReference type="SMART" id="SM00382"/>
    </source>
</evidence>
<protein>
    <submittedName>
        <fullName evidence="2">AAA ATPase</fullName>
        <ecNumber evidence="2">2.7.7.-</ecNumber>
    </submittedName>
</protein>
<accession>A0AAN0VI34</accession>
<dbReference type="EC" id="2.7.7.-" evidence="2"/>
<organism evidence="2 3">
    <name type="scientific">Planktomarina temperata RCA23</name>
    <dbReference type="NCBI Taxonomy" id="666509"/>
    <lineage>
        <taxon>Bacteria</taxon>
        <taxon>Pseudomonadati</taxon>
        <taxon>Pseudomonadota</taxon>
        <taxon>Alphaproteobacteria</taxon>
        <taxon>Rhodobacterales</taxon>
        <taxon>Paracoccaceae</taxon>
        <taxon>Planktomarina</taxon>
    </lineage>
</organism>
<keyword evidence="2" id="KW-0548">Nucleotidyltransferase</keyword>
<proteinExistence type="predicted"/>
<dbReference type="Pfam" id="PF13481">
    <property type="entry name" value="AAA_25"/>
    <property type="match status" value="1"/>
</dbReference>
<dbReference type="KEGG" id="ptp:RCA23_c11940"/>
<evidence type="ECO:0000313" key="2">
    <source>
        <dbReference type="EMBL" id="AII86741.1"/>
    </source>
</evidence>
<dbReference type="InterPro" id="IPR027417">
    <property type="entry name" value="P-loop_NTPase"/>
</dbReference>
<dbReference type="SUPFAM" id="SSF52540">
    <property type="entry name" value="P-loop containing nucleoside triphosphate hydrolases"/>
    <property type="match status" value="1"/>
</dbReference>
<sequence length="399" mass="43873">MDGQNWHLNMLKLVGSWVAKGNTDREIRILAENHTLPGYTVEQTWLDVQPMIAGARRKNFAPANNNEARDEPVPRKILTLISDVELKEPEYLIDDVIEEKSLIGLIGPSGSGKTFVALDIALSLATGKDYHGFGASKGLVIMSAGEGHLGIPRRAEAWCKHNGSNLHAASFAITDRAVDLFNEAPLNAFCNEVEEIAKTRGNPKLIIIDTVARHMAGKDENSAKEMGELVQTADKLMHDYQCAVMLVHHTGHSNQDRARGSTAFRGALNTEILVKSLGDNDIIVSCDKQKDGPEFDTMQFLKVSVDPSIALQQVVMSATKNNLTDSQTLAMDAFYEATKGNVASAGLALDEWRPFFNERHTGDNTNSKNRAFSRARKDLVKRGLLKCSDDIYRLGDKAT</sequence>
<gene>
    <name evidence="2" type="ORF">RCA23_c11940</name>
</gene>
<keyword evidence="2" id="KW-0808">Transferase</keyword>
<evidence type="ECO:0000313" key="3">
    <source>
        <dbReference type="Proteomes" id="UP000028680"/>
    </source>
</evidence>
<dbReference type="InterPro" id="IPR003593">
    <property type="entry name" value="AAA+_ATPase"/>
</dbReference>
<dbReference type="GO" id="GO:0016779">
    <property type="term" value="F:nucleotidyltransferase activity"/>
    <property type="evidence" value="ECO:0007669"/>
    <property type="project" value="UniProtKB-KW"/>
</dbReference>
<dbReference type="Proteomes" id="UP000028680">
    <property type="component" value="Chromosome"/>
</dbReference>
<feature type="domain" description="AAA+ ATPase" evidence="1">
    <location>
        <begin position="99"/>
        <end position="278"/>
    </location>
</feature>
<dbReference type="SMART" id="SM00382">
    <property type="entry name" value="AAA"/>
    <property type="match status" value="1"/>
</dbReference>
<keyword evidence="3" id="KW-1185">Reference proteome</keyword>
<dbReference type="EMBL" id="CP003984">
    <property type="protein sequence ID" value="AII86741.1"/>
    <property type="molecule type" value="Genomic_DNA"/>
</dbReference>
<dbReference type="AlphaFoldDB" id="A0AAN0VI34"/>
<name>A0AAN0VI34_9RHOB</name>